<dbReference type="Pfam" id="PF22068">
    <property type="entry name" value="Androglobin_II"/>
    <property type="match status" value="1"/>
</dbReference>
<sequence>MASKKSPSNVSNRKTKEITLTNQSSTPRETTIPPLWPEWNDQDINNEKWDSTQKTKEKIKSSSLSTSSSAQLSSSYFIDPESQILYPSSIIPFSIKRPNEFITEKVPVVYDPEYVNYVDLFYYNEHLFKIELLRWIICEIQNLWLSCRVPVPVSTPLINNNNNNNNNNPIELNEPMMNMSHLPNYIYEWKPWEHIYAMTKITKDNSNNTPQYNPYGKYIVKLYWMGCWRKIIIDDSIPFDENNKPLLPQSKQPHELWPMLLTKALLKIVSIDCKTIHNTTTEIGDFSTIQCLTGWIKHTIVVKKQSIDKLWNYLSDYLLDWERPEDIMMKRNEKLLKMEQIEMIEKIEHHGVISSKSVVNKEKVKEKKGVEKNKETNKEKKDQTDHNTTKLINPKIPETIIFASCKNTVSSLASFVPSATKEEITMKLKQFGFSYTDSYPICIAKRRTIPIIPPSPIQPTPQWKLIRPRPPDFPFDSSNNGDLQSNKEKEPIRSLLLWTPVQEHIFYESEKVILSPPTSTVESVYVSSSSPDTGKQTSGIMKTRSNSQTSPTRRRRESSSNNPSPTKTQKRGSREDILKKEKSTSGITNKSKEVKGQNKTPETSGSSQLNSSSRTTNSLHMKSSGEDIMPEISIKSISVTNPKETWIDIKDFCEIFKTVDIYHKPNTYSIVKTYSNIKPSNQSKVHYLFCDSIQPCEIIIQLSVIYQWPIPIAKRLTPTTYSRGLTCMPETDDVVTMPTNERTSIHFLPVTTTSASFVRDDNSHSQNNSPDDLQSTTCGINPSVQTSSSTSSSSSSSSSTPPSSLLIETYHWNKSIQGDPIKYVETTGSSSISLLLPFSRYCYKLLITAPLGYVITILGRIRSSIINTKYNSFMKGIHQSSMNVMLDDYDSILLNGITTYPLLIRYYANQLISCMVSIGQALEVLVQLTETYEQHMHETLVTTTAHSNNNSTMINNPELNELEFTEKLTNAIKSFNDKHEELKQLLSIWPNQKIIKPTLLSILQRLTENSGTSDMNYAWRILQKDFITINPFRVTYGHETVSNPPPVAITKQKSKVLSSRGEKANQSVKINPIEDTIINRWNQPIDPDILVAIVRIQSLFRGYRIRNAIRLNQPNYMIETLLSIIHSHNKSNINQHTTTTTTINNRFLHKVSLLRIKRLSIGWMNCLNLLQQGQIQFEAGNQIIEKLILTNNDDSDLQSKFYKDLNSYLSIKEYSGNYSEIPSPSLMHHTGESQLTNMDTSFHKDWIHLLFRDCIYSSTMLKNDLMINEEVKYSFRLKTTLSNSYILLINNDNGEIIQPSIEYPYSWLNLKVNHHGYSLLGIINNHLAPIPSGKWNLQLLGPGIIGNENLPKPMGTTFNLCSNFYTIELEDYYEPNSKNLLFRRRIIASNDSLITVHLRLSVPNVYTRLCIKMGNKEMIFAEGYGGACIFAYIILADTIIEEKKRQTPNSGRLLEVNKGDGVKLSIKDVVSSKVTLNKLNTSKISPRRSASVKKNMKPGSSSSSSTGGSTTGSGRGSSSTNSANIERTHHYEQSNTSSPHSYMLNSQRLEQEQEEEERYYWIEAYVDGKNWPLSISNWSFLEEQRCNKLEECQVNNTTSRSTSADKSSDSRTIKSATKSPGNKTICVTGQKSGSTRGTSAKIDYNQAHWKMRIICNNSNDIKIMNMDNKMSEIKALKRAWEEMEPGRAIRAELSRARYLEEYGLMNEPDHKTYVDDSGSEITMKSDDNPISTLDPSKIYCLILPSQLNHTIKPIKLMNFNKFYLKFNEMKLKQIEQIKNLFYPYNTTNNNTTYNNTTTNNTTYNTTNTTSNNTTNNNTTHNTTHNTTNNNTTYNNTTNNNTTYNTTNTTSNNTTYNTTNNLLMINMNQWLIINHYLKQIELLSKQNMNELMKMKYELFNELMENFKFNLMNSNNKFNQFKQNYIEIIKTIQFLNDEAHYKYYELCNNYKNNIIKQYKNNKEFNQLINNESVTMTTMLSPIETLQKRERTKSSKSSKSGSNKKIKI</sequence>
<feature type="compositionally biased region" description="Low complexity" evidence="2">
    <location>
        <begin position="522"/>
        <end position="533"/>
    </location>
</feature>
<dbReference type="InterPro" id="IPR038765">
    <property type="entry name" value="Papain-like_cys_pep_sf"/>
</dbReference>
<dbReference type="Pfam" id="PF00648">
    <property type="entry name" value="Peptidase_C2"/>
    <property type="match status" value="1"/>
</dbReference>
<reference evidence="5" key="2">
    <citation type="submission" date="2023-11" db="UniProtKB">
        <authorList>
            <consortium name="WormBaseParasite"/>
        </authorList>
    </citation>
    <scope>IDENTIFICATION</scope>
</reference>
<keyword evidence="4" id="KW-1185">Reference proteome</keyword>
<dbReference type="PROSITE" id="PS50203">
    <property type="entry name" value="CALPAIN_CAT"/>
    <property type="match status" value="1"/>
</dbReference>
<feature type="region of interest" description="Disordered" evidence="2">
    <location>
        <begin position="522"/>
        <end position="627"/>
    </location>
</feature>
<comment type="caution">
    <text evidence="1">Lacks conserved residue(s) required for the propagation of feature annotation.</text>
</comment>
<feature type="region of interest" description="Disordered" evidence="2">
    <location>
        <begin position="1595"/>
        <end position="1638"/>
    </location>
</feature>
<feature type="compositionally biased region" description="Basic and acidic residues" evidence="2">
    <location>
        <begin position="572"/>
        <end position="583"/>
    </location>
</feature>
<dbReference type="InterPro" id="IPR054094">
    <property type="entry name" value="Androglobin_IV"/>
</dbReference>
<feature type="compositionally biased region" description="Polar residues" evidence="2">
    <location>
        <begin position="1613"/>
        <end position="1638"/>
    </location>
</feature>
<feature type="region of interest" description="Disordered" evidence="2">
    <location>
        <begin position="1808"/>
        <end position="1851"/>
    </location>
</feature>
<dbReference type="PANTHER" id="PTHR46298">
    <property type="entry name" value="ANDROGLOBIN"/>
    <property type="match status" value="1"/>
</dbReference>
<feature type="compositionally biased region" description="Polar residues" evidence="2">
    <location>
        <begin position="534"/>
        <end position="548"/>
    </location>
</feature>
<dbReference type="WBParaSite" id="SRDH1_660.1">
    <property type="protein sequence ID" value="SRDH1_660.1"/>
    <property type="gene ID" value="SRDH1_660"/>
</dbReference>
<evidence type="ECO:0000313" key="5">
    <source>
        <dbReference type="WBParaSite" id="SRDH1_660.1"/>
    </source>
</evidence>
<dbReference type="PROSITE" id="PS50096">
    <property type="entry name" value="IQ"/>
    <property type="match status" value="1"/>
</dbReference>
<dbReference type="InterPro" id="IPR054093">
    <property type="entry name" value="Androglobin_II"/>
</dbReference>
<proteinExistence type="predicted"/>
<reference evidence="4" key="1">
    <citation type="submission" date="2022-06" db="EMBL/GenBank/DDBJ databases">
        <authorList>
            <person name="Berger JAMES D."/>
            <person name="Berger JAMES D."/>
        </authorList>
    </citation>
    <scope>NUCLEOTIDE SEQUENCE [LARGE SCALE GENOMIC DNA]</scope>
</reference>
<name>A0AA85FXD6_9TREM</name>
<feature type="region of interest" description="Disordered" evidence="2">
    <location>
        <begin position="1"/>
        <end position="62"/>
    </location>
</feature>
<accession>A0AA85FXD6</accession>
<feature type="region of interest" description="Disordered" evidence="2">
    <location>
        <begin position="758"/>
        <end position="802"/>
    </location>
</feature>
<dbReference type="Pfam" id="PF22069">
    <property type="entry name" value="Androglobin_IV"/>
    <property type="match status" value="1"/>
</dbReference>
<dbReference type="InterPro" id="IPR053033">
    <property type="entry name" value="Androglobin-like"/>
</dbReference>
<dbReference type="GO" id="GO:0006508">
    <property type="term" value="P:proteolysis"/>
    <property type="evidence" value="ECO:0007669"/>
    <property type="project" value="InterPro"/>
</dbReference>
<feature type="compositionally biased region" description="Polar residues" evidence="2">
    <location>
        <begin position="1"/>
        <end position="29"/>
    </location>
</feature>
<feature type="compositionally biased region" description="Low complexity" evidence="2">
    <location>
        <begin position="786"/>
        <end position="802"/>
    </location>
</feature>
<feature type="compositionally biased region" description="Basic and acidic residues" evidence="2">
    <location>
        <begin position="45"/>
        <end position="60"/>
    </location>
</feature>
<feature type="compositionally biased region" description="Polar residues" evidence="2">
    <location>
        <begin position="1533"/>
        <end position="1548"/>
    </location>
</feature>
<dbReference type="PANTHER" id="PTHR46298:SF1">
    <property type="entry name" value="ANDROGLOBIN"/>
    <property type="match status" value="1"/>
</dbReference>
<dbReference type="InterPro" id="IPR001300">
    <property type="entry name" value="Peptidase_C2_calpain_cat"/>
</dbReference>
<organism evidence="4 5">
    <name type="scientific">Schistosoma rodhaini</name>
    <dbReference type="NCBI Taxonomy" id="6188"/>
    <lineage>
        <taxon>Eukaryota</taxon>
        <taxon>Metazoa</taxon>
        <taxon>Spiralia</taxon>
        <taxon>Lophotrochozoa</taxon>
        <taxon>Platyhelminthes</taxon>
        <taxon>Trematoda</taxon>
        <taxon>Digenea</taxon>
        <taxon>Strigeidida</taxon>
        <taxon>Schistosomatoidea</taxon>
        <taxon>Schistosomatidae</taxon>
        <taxon>Schistosoma</taxon>
    </lineage>
</organism>
<evidence type="ECO:0000313" key="4">
    <source>
        <dbReference type="Proteomes" id="UP000050792"/>
    </source>
</evidence>
<feature type="region of interest" description="Disordered" evidence="2">
    <location>
        <begin position="1982"/>
        <end position="2005"/>
    </location>
</feature>
<feature type="compositionally biased region" description="Polar residues" evidence="2">
    <location>
        <begin position="597"/>
        <end position="621"/>
    </location>
</feature>
<feature type="domain" description="Calpain catalytic" evidence="3">
    <location>
        <begin position="211"/>
        <end position="314"/>
    </location>
</feature>
<feature type="region of interest" description="Disordered" evidence="2">
    <location>
        <begin position="364"/>
        <end position="389"/>
    </location>
</feature>
<feature type="compositionally biased region" description="Low complexity" evidence="2">
    <location>
        <begin position="1499"/>
        <end position="1508"/>
    </location>
</feature>
<feature type="region of interest" description="Disordered" evidence="2">
    <location>
        <begin position="1485"/>
        <end position="1550"/>
    </location>
</feature>
<evidence type="ECO:0000256" key="2">
    <source>
        <dbReference type="SAM" id="MobiDB-lite"/>
    </source>
</evidence>
<dbReference type="Proteomes" id="UP000050792">
    <property type="component" value="Unassembled WGS sequence"/>
</dbReference>
<evidence type="ECO:0000256" key="1">
    <source>
        <dbReference type="PROSITE-ProRule" id="PRU00239"/>
    </source>
</evidence>
<feature type="compositionally biased region" description="Polar residues" evidence="2">
    <location>
        <begin position="764"/>
        <end position="785"/>
    </location>
</feature>
<feature type="region of interest" description="Disordered" evidence="2">
    <location>
        <begin position="453"/>
        <end position="489"/>
    </location>
</feature>
<evidence type="ECO:0000259" key="3">
    <source>
        <dbReference type="PROSITE" id="PS50203"/>
    </source>
</evidence>
<feature type="compositionally biased region" description="Basic residues" evidence="2">
    <location>
        <begin position="1991"/>
        <end position="2005"/>
    </location>
</feature>
<protein>
    <recommendedName>
        <fullName evidence="3">Calpain catalytic domain-containing protein</fullName>
    </recommendedName>
</protein>
<dbReference type="GO" id="GO:0004198">
    <property type="term" value="F:calcium-dependent cysteine-type endopeptidase activity"/>
    <property type="evidence" value="ECO:0007669"/>
    <property type="project" value="InterPro"/>
</dbReference>
<feature type="compositionally biased region" description="Basic and acidic residues" evidence="2">
    <location>
        <begin position="364"/>
        <end position="388"/>
    </location>
</feature>
<dbReference type="SUPFAM" id="SSF54001">
    <property type="entry name" value="Cysteine proteinases"/>
    <property type="match status" value="1"/>
</dbReference>